<feature type="transmembrane region" description="Helical" evidence="1">
    <location>
        <begin position="539"/>
        <end position="558"/>
    </location>
</feature>
<dbReference type="Gramene" id="KCW83868">
    <property type="protein sequence ID" value="KCW83868"/>
    <property type="gene ID" value="EUGRSUZ_B00730"/>
</dbReference>
<dbReference type="KEGG" id="egr:104421683"/>
<dbReference type="eggNOG" id="ENOG502QU95">
    <property type="taxonomic scope" value="Eukaryota"/>
</dbReference>
<keyword evidence="1" id="KW-0472">Membrane</keyword>
<keyword evidence="1" id="KW-0812">Transmembrane</keyword>
<proteinExistence type="predicted"/>
<dbReference type="OrthoDB" id="2016709at2759"/>
<gene>
    <name evidence="2" type="ORF">EUGRSUZ_B00730</name>
</gene>
<evidence type="ECO:0000313" key="2">
    <source>
        <dbReference type="EMBL" id="KCW83868.1"/>
    </source>
</evidence>
<accession>A0A059CZG2</accession>
<keyword evidence="1" id="KW-1133">Transmembrane helix</keyword>
<name>A0A059CZG2_EUCGR</name>
<dbReference type="Pfam" id="PF04842">
    <property type="entry name" value="DUF639"/>
    <property type="match status" value="1"/>
</dbReference>
<feature type="transmembrane region" description="Helical" evidence="1">
    <location>
        <begin position="623"/>
        <end position="648"/>
    </location>
</feature>
<organism evidence="2">
    <name type="scientific">Eucalyptus grandis</name>
    <name type="common">Flooded gum</name>
    <dbReference type="NCBI Taxonomy" id="71139"/>
    <lineage>
        <taxon>Eukaryota</taxon>
        <taxon>Viridiplantae</taxon>
        <taxon>Streptophyta</taxon>
        <taxon>Embryophyta</taxon>
        <taxon>Tracheophyta</taxon>
        <taxon>Spermatophyta</taxon>
        <taxon>Magnoliopsida</taxon>
        <taxon>eudicotyledons</taxon>
        <taxon>Gunneridae</taxon>
        <taxon>Pentapetalae</taxon>
        <taxon>rosids</taxon>
        <taxon>malvids</taxon>
        <taxon>Myrtales</taxon>
        <taxon>Myrtaceae</taxon>
        <taxon>Myrtoideae</taxon>
        <taxon>Eucalypteae</taxon>
        <taxon>Eucalyptus</taxon>
    </lineage>
</organism>
<dbReference type="OMA" id="RELICAH"/>
<reference evidence="2" key="1">
    <citation type="submission" date="2013-07" db="EMBL/GenBank/DDBJ databases">
        <title>The genome of Eucalyptus grandis.</title>
        <authorList>
            <person name="Schmutz J."/>
            <person name="Hayes R."/>
            <person name="Myburg A."/>
            <person name="Tuskan G."/>
            <person name="Grattapaglia D."/>
            <person name="Rokhsar D.S."/>
        </authorList>
    </citation>
    <scope>NUCLEOTIDE SEQUENCE</scope>
    <source>
        <tissue evidence="2">Leaf extractions</tissue>
    </source>
</reference>
<sequence length="693" mass="77491">MAGPSEARNWLEGLVRDGSLGRWMGRRSPFDDEFVDAGTSAAAGKNWMVELSPIANIVVRRCSKVLGISMSELQKSFDEEAHDNVKHPQRYARNFLEFCCFMTLSLSVRATAHLADKKFRRLTYDMMVAWESPAASNLPSLNMVDENVSVGAEAFSRIAPAIPIIANVIICKNLFEVLSTSTGGRLKFPIYDKFLSALERALRRLKSQTASSRLSAVRSLRGEQVLEVGGKIASQPILEHVGRSTWPGRLTLTDHALYFEAFQVVSYDKAKRYDLSDELEQVVRAEVTGPLGTRLFDKAILYNSVSLLEPVIIEFPEIKGHKRRDYWLAIVREILYVHRFINKFQITGIERDEAISKAILGILRVQAIQNMNTSGPLCYEALLMFSLCDQLPGGDLIMEALAKLLCLRESDRSNSKFNRRMYSMSSVSMISNLGFLSGNSSSHLSEEGLPVGEISVGQLSFLERAVKESGDNYKEVVVARESCDGAKVNGIDTNLAVMKELMFPIKAVGNWLLSLAYWDDPLKSSIFCLSFTFIICRGWLGYFSALVLTGIVAFVMLARLQNRGRPALEIKVTAPPAKNAVEQLLAVHNGISLAEGLVQDGNIILLKLRALLFSSLPQASEKLVLALIVSALIIAFLPGKYTALLVFLEIFTRYSPFRRKGTERLMRRLRDWWFSIPAAPVIVERKEEEKKKK</sequence>
<protein>
    <submittedName>
        <fullName evidence="2">Uncharacterized protein</fullName>
    </submittedName>
</protein>
<dbReference type="EMBL" id="KK198754">
    <property type="protein sequence ID" value="KCW83868.1"/>
    <property type="molecule type" value="Genomic_DNA"/>
</dbReference>
<dbReference type="InParanoid" id="A0A059CZG2"/>
<dbReference type="InterPro" id="IPR006927">
    <property type="entry name" value="DUF639"/>
</dbReference>
<dbReference type="PANTHER" id="PTHR31860:SF6">
    <property type="entry name" value="HEAT-INDUCIBLE TRANSCRIPTION REPRESSOR (DUF639)"/>
    <property type="match status" value="1"/>
</dbReference>
<dbReference type="AlphaFoldDB" id="A0A059CZG2"/>
<evidence type="ECO:0000256" key="1">
    <source>
        <dbReference type="SAM" id="Phobius"/>
    </source>
</evidence>
<dbReference type="STRING" id="71139.A0A059CZG2"/>
<dbReference type="PANTHER" id="PTHR31860">
    <property type="entry name" value="HEAT-INDUCIBLE TRANSCRIPTION REPRESSOR (DUF639)-RELATED"/>
    <property type="match status" value="1"/>
</dbReference>